<dbReference type="EMBL" id="CP066775">
    <property type="protein sequence ID" value="QQL51562.1"/>
    <property type="molecule type" value="Genomic_DNA"/>
</dbReference>
<evidence type="ECO:0000256" key="3">
    <source>
        <dbReference type="ARBA" id="ARBA00022989"/>
    </source>
</evidence>
<comment type="subcellular location">
    <subcellularLocation>
        <location evidence="1">Membrane</location>
        <topology evidence="1">Multi-pass membrane protein</topology>
    </subcellularLocation>
</comment>
<dbReference type="SUPFAM" id="SSF103473">
    <property type="entry name" value="MFS general substrate transporter"/>
    <property type="match status" value="1"/>
</dbReference>
<organism evidence="6 7">
    <name type="scientific">Mucilaginibacter ginkgonis</name>
    <dbReference type="NCBI Taxonomy" id="2682091"/>
    <lineage>
        <taxon>Bacteria</taxon>
        <taxon>Pseudomonadati</taxon>
        <taxon>Bacteroidota</taxon>
        <taxon>Sphingobacteriia</taxon>
        <taxon>Sphingobacteriales</taxon>
        <taxon>Sphingobacteriaceae</taxon>
        <taxon>Mucilaginibacter</taxon>
    </lineage>
</organism>
<dbReference type="InterPro" id="IPR020846">
    <property type="entry name" value="MFS_dom"/>
</dbReference>
<sequence>MFFMTGLCFASWASRIATIQQKLALTDAALGGVLFALPVGLMLSLPFSGWAVTKFGSKTLLTIALIMYGVFLIGLGSVTQPYQLILCLVLFGFAGNATNISVNTQAVATEKVYKKPIMASFHGLWSLAGFAGAAIGTLMIGQNILPAAHFMFIATLTLITVIICRQYLHNDNSTGDTGPAFVIPDRSLVGLGIIAFCSMICEGAMFDWSVIYFKKIVLAEKAWVAAGYTAFMSTMATGRFIADWFAHKFGLKRTLQLSGTLTTIGLLIAVLFPVLPAAIGGFMLVGFGVSSVVPMIYSAAAKSKTMQPGAAIAAVSTISFAGFLIGPPVIGFLAGAFTLRVSFIFIALMGASVVVLVSRAKLD</sequence>
<name>A0A6I4I1F5_9SPHI</name>
<evidence type="ECO:0000259" key="5">
    <source>
        <dbReference type="PROSITE" id="PS50850"/>
    </source>
</evidence>
<dbReference type="CDD" id="cd17393">
    <property type="entry name" value="MFS_MosC_like"/>
    <property type="match status" value="1"/>
</dbReference>
<dbReference type="GO" id="GO:0022857">
    <property type="term" value="F:transmembrane transporter activity"/>
    <property type="evidence" value="ECO:0007669"/>
    <property type="project" value="InterPro"/>
</dbReference>
<keyword evidence="4" id="KW-0472">Membrane</keyword>
<proteinExistence type="predicted"/>
<keyword evidence="2" id="KW-0812">Transmembrane</keyword>
<dbReference type="Pfam" id="PF07690">
    <property type="entry name" value="MFS_1"/>
    <property type="match status" value="1"/>
</dbReference>
<evidence type="ECO:0000313" key="7">
    <source>
        <dbReference type="Proteomes" id="UP000429232"/>
    </source>
</evidence>
<accession>A0A6I4I1F5</accession>
<gene>
    <name evidence="6" type="ORF">GO620_010840</name>
</gene>
<evidence type="ECO:0000313" key="6">
    <source>
        <dbReference type="EMBL" id="QQL51562.1"/>
    </source>
</evidence>
<dbReference type="PROSITE" id="PS50850">
    <property type="entry name" value="MFS"/>
    <property type="match status" value="1"/>
</dbReference>
<dbReference type="PANTHER" id="PTHR23514">
    <property type="entry name" value="BYPASS OF STOP CODON PROTEIN 6"/>
    <property type="match status" value="1"/>
</dbReference>
<dbReference type="GO" id="GO:0016020">
    <property type="term" value="C:membrane"/>
    <property type="evidence" value="ECO:0007669"/>
    <property type="project" value="UniProtKB-SubCell"/>
</dbReference>
<keyword evidence="3" id="KW-1133">Transmembrane helix</keyword>
<evidence type="ECO:0000256" key="2">
    <source>
        <dbReference type="ARBA" id="ARBA00022692"/>
    </source>
</evidence>
<dbReference type="InterPro" id="IPR051788">
    <property type="entry name" value="MFS_Transporter"/>
</dbReference>
<reference evidence="6 7" key="1">
    <citation type="submission" date="2020-12" db="EMBL/GenBank/DDBJ databases">
        <title>HMF7856_wgs.fasta genome submission.</title>
        <authorList>
            <person name="Kang H."/>
            <person name="Kim H."/>
            <person name="Joh K."/>
        </authorList>
    </citation>
    <scope>NUCLEOTIDE SEQUENCE [LARGE SCALE GENOMIC DNA]</scope>
    <source>
        <strain evidence="6 7">HMF7856</strain>
    </source>
</reference>
<dbReference type="Proteomes" id="UP000429232">
    <property type="component" value="Chromosome"/>
</dbReference>
<dbReference type="PANTHER" id="PTHR23514:SF13">
    <property type="entry name" value="INNER MEMBRANE PROTEIN YBJJ"/>
    <property type="match status" value="1"/>
</dbReference>
<dbReference type="Gene3D" id="1.20.1250.20">
    <property type="entry name" value="MFS general substrate transporter like domains"/>
    <property type="match status" value="2"/>
</dbReference>
<dbReference type="AlphaFoldDB" id="A0A6I4I1F5"/>
<keyword evidence="7" id="KW-1185">Reference proteome</keyword>
<evidence type="ECO:0000256" key="1">
    <source>
        <dbReference type="ARBA" id="ARBA00004141"/>
    </source>
</evidence>
<dbReference type="InterPro" id="IPR036259">
    <property type="entry name" value="MFS_trans_sf"/>
</dbReference>
<dbReference type="KEGG" id="mgik:GO620_010840"/>
<evidence type="ECO:0000256" key="4">
    <source>
        <dbReference type="ARBA" id="ARBA00023136"/>
    </source>
</evidence>
<protein>
    <submittedName>
        <fullName evidence="6">MFS transporter</fullName>
    </submittedName>
</protein>
<dbReference type="InterPro" id="IPR011701">
    <property type="entry name" value="MFS"/>
</dbReference>
<feature type="domain" description="Major facilitator superfamily (MFS) profile" evidence="5">
    <location>
        <begin position="187"/>
        <end position="363"/>
    </location>
</feature>